<keyword evidence="6" id="KW-1185">Reference proteome</keyword>
<dbReference type="EMBL" id="JAQJAN010000003">
    <property type="protein sequence ID" value="KAJ5733771.1"/>
    <property type="molecule type" value="Genomic_DNA"/>
</dbReference>
<accession>A0AAD6HS29</accession>
<evidence type="ECO:0000256" key="3">
    <source>
        <dbReference type="SAM" id="MobiDB-lite"/>
    </source>
</evidence>
<dbReference type="PANTHER" id="PTHR43283:SF17">
    <property type="entry name" value="(LOVD), PUTATIVE (AFU_ORTHOLOGUE AFUA_5G00920)-RELATED"/>
    <property type="match status" value="1"/>
</dbReference>
<dbReference type="SUPFAM" id="SSF56601">
    <property type="entry name" value="beta-lactamase/transpeptidase-like"/>
    <property type="match status" value="1"/>
</dbReference>
<dbReference type="AlphaFoldDB" id="A0AAD6HS29"/>
<dbReference type="PANTHER" id="PTHR43283">
    <property type="entry name" value="BETA-LACTAMASE-RELATED"/>
    <property type="match status" value="1"/>
</dbReference>
<sequence>MAEIDAALAEFTDPIKGSIHGATFVAIDRNGNDIYRKSFGHQKVDTSESPVLTADTISWIASLTKLTSSVSVMQIVERGLIGLDDDIHSVLPELKDLKVLIGFEGEEEGSGVEVKDKNRSSGPYSAEPLVKPKGNPIMEDVQGPITLRQLISHTSGFRYDLGSPLLKQYSAWADRKENMFSGTIEGNLTPLIFQPGTSWAYGPGLDWAGEAVARLTGMSLDEYQQKYIWQPLGAKNTTFFPANRGTTEKDLHEIAERSQGAGPQNLKVGSLPWLFTCRDALGGAGLYSTANDYSKLLAALLADGGSILSKASVDEMFRPQMGAGSVAGLRASLLGDGSDNTHSTTWAHSFDADRKALMDMQHCLCGVVNTEDVRGRRRKNSIAWSGLPNLIWWIDRESGVAAVFFTQMNPDGDKLIRKLEWDIEHALYRLIDRRACSQ</sequence>
<evidence type="ECO:0000313" key="6">
    <source>
        <dbReference type="Proteomes" id="UP001215712"/>
    </source>
</evidence>
<reference evidence="5" key="2">
    <citation type="submission" date="2023-01" db="EMBL/GenBank/DDBJ databases">
        <authorList>
            <person name="Petersen C."/>
        </authorList>
    </citation>
    <scope>NUCLEOTIDE SEQUENCE</scope>
    <source>
        <strain evidence="5">IBT 17514</strain>
    </source>
</reference>
<dbReference type="GO" id="GO:0016787">
    <property type="term" value="F:hydrolase activity"/>
    <property type="evidence" value="ECO:0007669"/>
    <property type="project" value="UniProtKB-KW"/>
</dbReference>
<comment type="caution">
    <text evidence="5">The sequence shown here is derived from an EMBL/GenBank/DDBJ whole genome shotgun (WGS) entry which is preliminary data.</text>
</comment>
<organism evidence="5 6">
    <name type="scientific">Penicillium malachiteum</name>
    <dbReference type="NCBI Taxonomy" id="1324776"/>
    <lineage>
        <taxon>Eukaryota</taxon>
        <taxon>Fungi</taxon>
        <taxon>Dikarya</taxon>
        <taxon>Ascomycota</taxon>
        <taxon>Pezizomycotina</taxon>
        <taxon>Eurotiomycetes</taxon>
        <taxon>Eurotiomycetidae</taxon>
        <taxon>Eurotiales</taxon>
        <taxon>Aspergillaceae</taxon>
        <taxon>Penicillium</taxon>
    </lineage>
</organism>
<evidence type="ECO:0000256" key="1">
    <source>
        <dbReference type="ARBA" id="ARBA00009009"/>
    </source>
</evidence>
<dbReference type="InterPro" id="IPR012338">
    <property type="entry name" value="Beta-lactam/transpept-like"/>
</dbReference>
<gene>
    <name evidence="5" type="ORF">N7493_002557</name>
</gene>
<dbReference type="Gene3D" id="3.40.710.10">
    <property type="entry name" value="DD-peptidase/beta-lactamase superfamily"/>
    <property type="match status" value="1"/>
</dbReference>
<dbReference type="Proteomes" id="UP001215712">
    <property type="component" value="Unassembled WGS sequence"/>
</dbReference>
<dbReference type="InterPro" id="IPR001466">
    <property type="entry name" value="Beta-lactam-related"/>
</dbReference>
<evidence type="ECO:0000259" key="4">
    <source>
        <dbReference type="Pfam" id="PF00144"/>
    </source>
</evidence>
<proteinExistence type="inferred from homology"/>
<evidence type="ECO:0000313" key="5">
    <source>
        <dbReference type="EMBL" id="KAJ5733771.1"/>
    </source>
</evidence>
<name>A0AAD6HS29_9EURO</name>
<protein>
    <recommendedName>
        <fullName evidence="4">Beta-lactamase-related domain-containing protein</fullName>
    </recommendedName>
</protein>
<feature type="domain" description="Beta-lactamase-related" evidence="4">
    <location>
        <begin position="16"/>
        <end position="412"/>
    </location>
</feature>
<evidence type="ECO:0000256" key="2">
    <source>
        <dbReference type="ARBA" id="ARBA00022801"/>
    </source>
</evidence>
<dbReference type="Pfam" id="PF00144">
    <property type="entry name" value="Beta-lactamase"/>
    <property type="match status" value="1"/>
</dbReference>
<keyword evidence="2" id="KW-0378">Hydrolase</keyword>
<reference evidence="5" key="1">
    <citation type="journal article" date="2023" name="IMA Fungus">
        <title>Comparative genomic study of the Penicillium genus elucidates a diverse pangenome and 15 lateral gene transfer events.</title>
        <authorList>
            <person name="Petersen C."/>
            <person name="Sorensen T."/>
            <person name="Nielsen M.R."/>
            <person name="Sondergaard T.E."/>
            <person name="Sorensen J.L."/>
            <person name="Fitzpatrick D.A."/>
            <person name="Frisvad J.C."/>
            <person name="Nielsen K.L."/>
        </authorList>
    </citation>
    <scope>NUCLEOTIDE SEQUENCE</scope>
    <source>
        <strain evidence="5">IBT 17514</strain>
    </source>
</reference>
<dbReference type="InterPro" id="IPR050789">
    <property type="entry name" value="Diverse_Enzym_Activities"/>
</dbReference>
<feature type="region of interest" description="Disordered" evidence="3">
    <location>
        <begin position="110"/>
        <end position="135"/>
    </location>
</feature>
<comment type="similarity">
    <text evidence="1">Belongs to the class-A beta-lactamase family.</text>
</comment>